<dbReference type="NCBIfam" id="TIGR02534">
    <property type="entry name" value="mucon_cyclo"/>
    <property type="match status" value="1"/>
</dbReference>
<feature type="active site" description="Proton donor" evidence="8">
    <location>
        <position position="326"/>
    </location>
</feature>
<dbReference type="InterPro" id="IPR036849">
    <property type="entry name" value="Enolase-like_C_sf"/>
</dbReference>
<dbReference type="UniPathway" id="UPA00083"/>
<dbReference type="InterPro" id="IPR018110">
    <property type="entry name" value="Mandel_Rmase/mucon_lact_enz_CS"/>
</dbReference>
<dbReference type="HOGENOM" id="CLU_030273_4_5_4"/>
<dbReference type="Proteomes" id="UP000018733">
    <property type="component" value="Unassembled WGS sequence"/>
</dbReference>
<dbReference type="SUPFAM" id="SSF54826">
    <property type="entry name" value="Enolase N-terminal domain-like"/>
    <property type="match status" value="1"/>
</dbReference>
<dbReference type="SMART" id="SM00922">
    <property type="entry name" value="MR_MLE"/>
    <property type="match status" value="1"/>
</dbReference>
<dbReference type="PROSITE" id="PS00908">
    <property type="entry name" value="MR_MLE_1"/>
    <property type="match status" value="1"/>
</dbReference>
<keyword evidence="4" id="KW-0479">Metal-binding</keyword>
<dbReference type="Gene3D" id="3.30.390.10">
    <property type="entry name" value="Enolase-like, N-terminal domain"/>
    <property type="match status" value="1"/>
</dbReference>
<dbReference type="SFLD" id="SFLDG00180">
    <property type="entry name" value="muconate_cycloisomerase"/>
    <property type="match status" value="1"/>
</dbReference>
<evidence type="ECO:0000313" key="11">
    <source>
        <dbReference type="Proteomes" id="UP000018733"/>
    </source>
</evidence>
<evidence type="ECO:0000256" key="3">
    <source>
        <dbReference type="ARBA" id="ARBA00008031"/>
    </source>
</evidence>
<dbReference type="InterPro" id="IPR029065">
    <property type="entry name" value="Enolase_C-like"/>
</dbReference>
<accession>V8QXI6</accession>
<name>V8QXI6_9BURK</name>
<dbReference type="PANTHER" id="PTHR48073:SF2">
    <property type="entry name" value="O-SUCCINYLBENZOATE SYNTHASE"/>
    <property type="match status" value="1"/>
</dbReference>
<gene>
    <name evidence="10" type="ORF">W822_00525</name>
</gene>
<dbReference type="GO" id="GO:0030145">
    <property type="term" value="F:manganese ion binding"/>
    <property type="evidence" value="ECO:0007669"/>
    <property type="project" value="InterPro"/>
</dbReference>
<dbReference type="InterPro" id="IPR013370">
    <property type="entry name" value="Chloromuconate_cycloisomerase"/>
</dbReference>
<dbReference type="OrthoDB" id="5596677at2"/>
<dbReference type="SUPFAM" id="SSF51604">
    <property type="entry name" value="Enolase C-terminal domain-like"/>
    <property type="match status" value="1"/>
</dbReference>
<dbReference type="STRING" id="1424334.W822_00525"/>
<dbReference type="GO" id="GO:0016854">
    <property type="term" value="F:racemase and epimerase activity"/>
    <property type="evidence" value="ECO:0007669"/>
    <property type="project" value="UniProtKB-ARBA"/>
</dbReference>
<feature type="domain" description="Mandelate racemase/muconate lactonizing enzyme C-terminal" evidence="9">
    <location>
        <begin position="147"/>
        <end position="244"/>
    </location>
</feature>
<dbReference type="Gene3D" id="3.20.20.120">
    <property type="entry name" value="Enolase-like C-terminal domain"/>
    <property type="match status" value="1"/>
</dbReference>
<proteinExistence type="inferred from homology"/>
<dbReference type="InterPro" id="IPR029017">
    <property type="entry name" value="Enolase-like_N"/>
</dbReference>
<evidence type="ECO:0000256" key="6">
    <source>
        <dbReference type="ARBA" id="ARBA00023211"/>
    </source>
</evidence>
<evidence type="ECO:0000256" key="2">
    <source>
        <dbReference type="ARBA" id="ARBA00005211"/>
    </source>
</evidence>
<evidence type="ECO:0000256" key="8">
    <source>
        <dbReference type="PIRSR" id="PIRSR613370-1"/>
    </source>
</evidence>
<keyword evidence="6" id="KW-0464">Manganese</keyword>
<reference evidence="10 11" key="1">
    <citation type="journal article" date="2014" name="Genome Announc.">
        <title>Draft Genome Sequence of Advenella kashmirensis Strain W13003, a Polycyclic Aromatic Hydrocarbon-Degrading Bacterium.</title>
        <authorList>
            <person name="Wang X."/>
            <person name="Jin D."/>
            <person name="Zhou L."/>
            <person name="Wu L."/>
            <person name="An W."/>
            <person name="Zhao L."/>
        </authorList>
    </citation>
    <scope>NUCLEOTIDE SEQUENCE [LARGE SCALE GENOMIC DNA]</scope>
    <source>
        <strain evidence="10 11">W13003</strain>
    </source>
</reference>
<dbReference type="PANTHER" id="PTHR48073">
    <property type="entry name" value="O-SUCCINYLBENZOATE SYNTHASE-RELATED"/>
    <property type="match status" value="1"/>
</dbReference>
<comment type="cofactor">
    <cofactor evidence="1">
        <name>Mn(2+)</name>
        <dbReference type="ChEBI" id="CHEBI:29035"/>
    </cofactor>
</comment>
<dbReference type="GO" id="GO:0018850">
    <property type="term" value="F:chloromuconate cycloisomerase activity"/>
    <property type="evidence" value="ECO:0007669"/>
    <property type="project" value="InterPro"/>
</dbReference>
<dbReference type="Pfam" id="PF13378">
    <property type="entry name" value="MR_MLE_C"/>
    <property type="match status" value="1"/>
</dbReference>
<keyword evidence="7 10" id="KW-0413">Isomerase</keyword>
<dbReference type="RefSeq" id="WP_024003177.1">
    <property type="nucleotide sequence ID" value="NZ_KI650979.1"/>
</dbReference>
<dbReference type="PROSITE" id="PS00909">
    <property type="entry name" value="MR_MLE_2"/>
    <property type="match status" value="1"/>
</dbReference>
<dbReference type="SFLD" id="SFLDS00001">
    <property type="entry name" value="Enolase"/>
    <property type="match status" value="1"/>
</dbReference>
<evidence type="ECO:0000256" key="1">
    <source>
        <dbReference type="ARBA" id="ARBA00001936"/>
    </source>
</evidence>
<comment type="pathway">
    <text evidence="2">Aromatic compound metabolism.</text>
</comment>
<keyword evidence="11" id="KW-1185">Reference proteome</keyword>
<evidence type="ECO:0000256" key="4">
    <source>
        <dbReference type="ARBA" id="ARBA00022723"/>
    </source>
</evidence>
<comment type="similarity">
    <text evidence="3">Belongs to the mandelate racemase/muconate lactonizing enzyme family.</text>
</comment>
<dbReference type="InterPro" id="IPR013342">
    <property type="entry name" value="Mandelate_racemase_C"/>
</dbReference>
<dbReference type="EMBL" id="AYXT01000001">
    <property type="protein sequence ID" value="ETF03744.1"/>
    <property type="molecule type" value="Genomic_DNA"/>
</dbReference>
<feature type="active site" description="Proton acceptor" evidence="8">
    <location>
        <position position="168"/>
    </location>
</feature>
<dbReference type="Pfam" id="PF02746">
    <property type="entry name" value="MR_MLE_N"/>
    <property type="match status" value="1"/>
</dbReference>
<evidence type="ECO:0000256" key="5">
    <source>
        <dbReference type="ARBA" id="ARBA00022797"/>
    </source>
</evidence>
<organism evidence="10 11">
    <name type="scientific">Advenella kashmirensis W13003</name>
    <dbReference type="NCBI Taxonomy" id="1424334"/>
    <lineage>
        <taxon>Bacteria</taxon>
        <taxon>Pseudomonadati</taxon>
        <taxon>Pseudomonadota</taxon>
        <taxon>Betaproteobacteria</taxon>
        <taxon>Burkholderiales</taxon>
        <taxon>Alcaligenaceae</taxon>
    </lineage>
</organism>
<protein>
    <submittedName>
        <fullName evidence="10">Muconate cycloisomerase</fullName>
    </submittedName>
</protein>
<evidence type="ECO:0000313" key="10">
    <source>
        <dbReference type="EMBL" id="ETF03744.1"/>
    </source>
</evidence>
<evidence type="ECO:0000259" key="9">
    <source>
        <dbReference type="SMART" id="SM00922"/>
    </source>
</evidence>
<evidence type="ECO:0000256" key="7">
    <source>
        <dbReference type="ARBA" id="ARBA00023235"/>
    </source>
</evidence>
<comment type="caution">
    <text evidence="10">The sequence shown here is derived from an EMBL/GenBank/DDBJ whole genome shotgun (WGS) entry which is preliminary data.</text>
</comment>
<dbReference type="InterPro" id="IPR013341">
    <property type="entry name" value="Mandelate_racemase_N_dom"/>
</dbReference>
<sequence length="372" mass="40284">MNATIVNVSTQILDIPTIRPHKMSVATMHNQCLVLVRIKTSDGIEGIGEATTIGGLNYGGESPESIKTNIDRYFAPLITGQSATRLASLRQRINKTIKDNRFAKCAIETALYDAHAKRLGVPLHALFGGAIHDEISVAWTLASGDTQKDIAEAQQMLESRRHCIFKLKVGMRAPKDDLQHIRAIKKAVGDDVSIRIDVNQGWSETEALRQLRPLADAGVDLIEQPIHEKNLAGLQRLTAQGIVPIMADESLKGTEDGFALASAHCANVFAIKIEQAGGLQNARDLIGIAQAADIALYGGTMLEGSIATIAAAHLFSTISKLEWGTEMFGPLLLKDEILATPLDYSDFTLKIPTGPGLGVELDEEKVSFYTRP</sequence>
<dbReference type="CDD" id="cd03318">
    <property type="entry name" value="MLE"/>
    <property type="match status" value="1"/>
</dbReference>
<dbReference type="AlphaFoldDB" id="V8QXI6"/>
<dbReference type="SFLD" id="SFLDG01258">
    <property type="entry name" value="(chloro)muconate_cycloisomeras"/>
    <property type="match status" value="1"/>
</dbReference>
<dbReference type="GO" id="GO:0009063">
    <property type="term" value="P:amino acid catabolic process"/>
    <property type="evidence" value="ECO:0007669"/>
    <property type="project" value="InterPro"/>
</dbReference>
<dbReference type="PATRIC" id="fig|1424334.3.peg.109"/>
<keyword evidence="5" id="KW-0058">Aromatic hydrocarbons catabolism</keyword>
<dbReference type="GO" id="GO:0006518">
    <property type="term" value="P:peptide metabolic process"/>
    <property type="evidence" value="ECO:0007669"/>
    <property type="project" value="UniProtKB-ARBA"/>
</dbReference>
<dbReference type="SFLD" id="SFLDF00009">
    <property type="entry name" value="o-succinylbenzoate_synthase"/>
    <property type="match status" value="1"/>
</dbReference>
<dbReference type="eggNOG" id="COG4948">
    <property type="taxonomic scope" value="Bacteria"/>
</dbReference>
<dbReference type="GO" id="GO:0018849">
    <property type="term" value="F:muconate cycloisomerase activity"/>
    <property type="evidence" value="ECO:0007669"/>
    <property type="project" value="InterPro"/>
</dbReference>